<sequence length="317" mass="36066">MFNTSSIPMVGDFVRESLDLHLFMARIMKEHAIFMQIGFLPKDVTYAAQAENFKCQYDELLKEAIMLSDCTASENVLRSGELVTDKTLGAEQKTQELTGICIECGLTIEELKLNPDPGTIPQEIVPNIQALNEKARVLTVSFAEFKAMVLDQVTKCCLFTNLLPSQYYHIHKEAVFYLKLINRLQNNQFVNNRVELYEQKVFWDDIMGEHAEVISHLLDPTEKELVHKAQDFARQFKHLGQKLKGGGVRATQLETLREENIQATLGIANFKAASTDLLLGCQIQSMLTPLITDHTLREAYHYLRILKTLKLVYLGRG</sequence>
<accession>I4D016</accession>
<dbReference type="InterPro" id="IPR021328">
    <property type="entry name" value="CotB-like"/>
</dbReference>
<dbReference type="EMBL" id="CP003639">
    <property type="protein sequence ID" value="AFM39140.1"/>
    <property type="molecule type" value="Genomic_DNA"/>
</dbReference>
<evidence type="ECO:0000313" key="2">
    <source>
        <dbReference type="Proteomes" id="UP000002892"/>
    </source>
</evidence>
<organism evidence="1 2">
    <name type="scientific">Desulfosporosinus acidiphilus (strain DSM 22704 / JCM 16185 / SJ4)</name>
    <dbReference type="NCBI Taxonomy" id="646529"/>
    <lineage>
        <taxon>Bacteria</taxon>
        <taxon>Bacillati</taxon>
        <taxon>Bacillota</taxon>
        <taxon>Clostridia</taxon>
        <taxon>Eubacteriales</taxon>
        <taxon>Desulfitobacteriaceae</taxon>
        <taxon>Desulfosporosinus</taxon>
    </lineage>
</organism>
<dbReference type="AlphaFoldDB" id="I4D016"/>
<evidence type="ECO:0008006" key="3">
    <source>
        <dbReference type="Google" id="ProtNLM"/>
    </source>
</evidence>
<protein>
    <recommendedName>
        <fullName evidence="3">DUF2935 domain-containing protein</fullName>
    </recommendedName>
</protein>
<dbReference type="STRING" id="646529.Desaci_0025"/>
<dbReference type="Pfam" id="PF11155">
    <property type="entry name" value="DUF2935"/>
    <property type="match status" value="2"/>
</dbReference>
<proteinExistence type="predicted"/>
<dbReference type="HOGENOM" id="CLU_073785_0_1_9"/>
<reference evidence="1 2" key="1">
    <citation type="journal article" date="2012" name="J. Bacteriol.">
        <title>Complete genome sequences of Desulfosporosinus orientis DSM765T, Desulfosporosinus youngiae DSM17734T, Desulfosporosinus meridiei DSM13257T, and Desulfosporosinus acidiphilus DSM22704T.</title>
        <authorList>
            <person name="Pester M."/>
            <person name="Brambilla E."/>
            <person name="Alazard D."/>
            <person name="Rattei T."/>
            <person name="Weinmaier T."/>
            <person name="Han J."/>
            <person name="Lucas S."/>
            <person name="Lapidus A."/>
            <person name="Cheng J.F."/>
            <person name="Goodwin L."/>
            <person name="Pitluck S."/>
            <person name="Peters L."/>
            <person name="Ovchinnikova G."/>
            <person name="Teshima H."/>
            <person name="Detter J.C."/>
            <person name="Han C.S."/>
            <person name="Tapia R."/>
            <person name="Land M.L."/>
            <person name="Hauser L."/>
            <person name="Kyrpides N.C."/>
            <person name="Ivanova N.N."/>
            <person name="Pagani I."/>
            <person name="Huntmann M."/>
            <person name="Wei C.L."/>
            <person name="Davenport K.W."/>
            <person name="Daligault H."/>
            <person name="Chain P.S."/>
            <person name="Chen A."/>
            <person name="Mavromatis K."/>
            <person name="Markowitz V."/>
            <person name="Szeto E."/>
            <person name="Mikhailova N."/>
            <person name="Pati A."/>
            <person name="Wagner M."/>
            <person name="Woyke T."/>
            <person name="Ollivier B."/>
            <person name="Klenk H.P."/>
            <person name="Spring S."/>
            <person name="Loy A."/>
        </authorList>
    </citation>
    <scope>NUCLEOTIDE SEQUENCE [LARGE SCALE GENOMIC DNA]</scope>
    <source>
        <strain evidence="2">DSM 22704 / JCM 16185 / SJ4</strain>
    </source>
</reference>
<dbReference type="SUPFAM" id="SSF158430">
    <property type="entry name" value="Bacillus cereus metalloprotein-like"/>
    <property type="match status" value="2"/>
</dbReference>
<evidence type="ECO:0000313" key="1">
    <source>
        <dbReference type="EMBL" id="AFM39140.1"/>
    </source>
</evidence>
<keyword evidence="2" id="KW-1185">Reference proteome</keyword>
<name>I4D016_DESAJ</name>
<dbReference type="eggNOG" id="ENOG502Z8AB">
    <property type="taxonomic scope" value="Bacteria"/>
</dbReference>
<dbReference type="Proteomes" id="UP000002892">
    <property type="component" value="Chromosome"/>
</dbReference>
<dbReference type="Gene3D" id="1.20.1260.120">
    <property type="entry name" value="Protein of unknown function DUF2935"/>
    <property type="match status" value="1"/>
</dbReference>
<dbReference type="KEGG" id="dai:Desaci_0025"/>
<dbReference type="OrthoDB" id="1633927at2"/>
<gene>
    <name evidence="1" type="ordered locus">Desaci_0025</name>
</gene>